<dbReference type="EMBL" id="BARV01014609">
    <property type="protein sequence ID" value="GAI21084.1"/>
    <property type="molecule type" value="Genomic_DNA"/>
</dbReference>
<protein>
    <submittedName>
        <fullName evidence="1">Uncharacterized protein</fullName>
    </submittedName>
</protein>
<reference evidence="1" key="1">
    <citation type="journal article" date="2014" name="Front. Microbiol.">
        <title>High frequency of phylogenetically diverse reductive dehalogenase-homologous genes in deep subseafloor sedimentary metagenomes.</title>
        <authorList>
            <person name="Kawai M."/>
            <person name="Futagami T."/>
            <person name="Toyoda A."/>
            <person name="Takaki Y."/>
            <person name="Nishi S."/>
            <person name="Hori S."/>
            <person name="Arai W."/>
            <person name="Tsubouchi T."/>
            <person name="Morono Y."/>
            <person name="Uchiyama I."/>
            <person name="Ito T."/>
            <person name="Fujiyama A."/>
            <person name="Inagaki F."/>
            <person name="Takami H."/>
        </authorList>
    </citation>
    <scope>NUCLEOTIDE SEQUENCE</scope>
    <source>
        <strain evidence="1">Expedition CK06-06</strain>
    </source>
</reference>
<name>X1NQY4_9ZZZZ</name>
<evidence type="ECO:0000313" key="1">
    <source>
        <dbReference type="EMBL" id="GAI21084.1"/>
    </source>
</evidence>
<accession>X1NQY4</accession>
<sequence>GALGKGQCYMIKTNDAITTNGTGTIVIYDKFKTKLTNGTHYVTLYPCPYNGVVVDAGSAPLLGVPLVAVLDSEYFWCLVAGFGPATDSGSGITAGEFVTNSTGDVIAAGGSDTTPIIGQAATSTESGGEGLVVKYFGLE</sequence>
<proteinExistence type="predicted"/>
<comment type="caution">
    <text evidence="1">The sequence shown here is derived from an EMBL/GenBank/DDBJ whole genome shotgun (WGS) entry which is preliminary data.</text>
</comment>
<gene>
    <name evidence="1" type="ORF">S06H3_25381</name>
</gene>
<dbReference type="AlphaFoldDB" id="X1NQY4"/>
<organism evidence="1">
    <name type="scientific">marine sediment metagenome</name>
    <dbReference type="NCBI Taxonomy" id="412755"/>
    <lineage>
        <taxon>unclassified sequences</taxon>
        <taxon>metagenomes</taxon>
        <taxon>ecological metagenomes</taxon>
    </lineage>
</organism>
<feature type="non-terminal residue" evidence="1">
    <location>
        <position position="1"/>
    </location>
</feature>